<dbReference type="PANTHER" id="PTHR42085">
    <property type="entry name" value="F-BOX DOMAIN-CONTAINING PROTEIN"/>
    <property type="match status" value="1"/>
</dbReference>
<feature type="region of interest" description="Disordered" evidence="1">
    <location>
        <begin position="277"/>
        <end position="300"/>
    </location>
</feature>
<feature type="compositionally biased region" description="Polar residues" evidence="1">
    <location>
        <begin position="291"/>
        <end position="300"/>
    </location>
</feature>
<feature type="compositionally biased region" description="Basic and acidic residues" evidence="1">
    <location>
        <begin position="277"/>
        <end position="290"/>
    </location>
</feature>
<gene>
    <name evidence="2" type="ORF">SLS63_004882</name>
</gene>
<keyword evidence="3" id="KW-1185">Reference proteome</keyword>
<dbReference type="EMBL" id="JAKNSF020000019">
    <property type="protein sequence ID" value="KAK7732627.1"/>
    <property type="molecule type" value="Genomic_DNA"/>
</dbReference>
<accession>A0ABR1PCU4</accession>
<organism evidence="2 3">
    <name type="scientific">Diaporthe eres</name>
    <name type="common">Phomopsis oblonga</name>
    <dbReference type="NCBI Taxonomy" id="83184"/>
    <lineage>
        <taxon>Eukaryota</taxon>
        <taxon>Fungi</taxon>
        <taxon>Dikarya</taxon>
        <taxon>Ascomycota</taxon>
        <taxon>Pezizomycotina</taxon>
        <taxon>Sordariomycetes</taxon>
        <taxon>Sordariomycetidae</taxon>
        <taxon>Diaporthales</taxon>
        <taxon>Diaporthaceae</taxon>
        <taxon>Diaporthe</taxon>
        <taxon>Diaporthe eres species complex</taxon>
    </lineage>
</organism>
<evidence type="ECO:0008006" key="4">
    <source>
        <dbReference type="Google" id="ProtNLM"/>
    </source>
</evidence>
<protein>
    <recommendedName>
        <fullName evidence="4">F-box domain-containing protein</fullName>
    </recommendedName>
</protein>
<dbReference type="Proteomes" id="UP001430848">
    <property type="component" value="Unassembled WGS sequence"/>
</dbReference>
<evidence type="ECO:0000313" key="2">
    <source>
        <dbReference type="EMBL" id="KAK7732627.1"/>
    </source>
</evidence>
<dbReference type="InterPro" id="IPR038883">
    <property type="entry name" value="AN11006-like"/>
</dbReference>
<sequence length="422" mass="48574">MDDQQMAHTTTRAAMTNSMVHALDSFITPNLSQHGWLTTDEDNQDLSCEILKNFVDLCHAGNSRRFILETLSDDKTHLELAEWISTIFLDHNPAPRDRGLLSFTDDVVKFFHDLCWDHFADCFTADDSSQQTFLLLKLPAELRNMVYREALAVPNRGLVRTFAPPALLRANKQLRDEAIPIFYGQNRFEITVKRSPQDEACAGGTMRPNVDMWVWRRFLHMWDDFNCFGANCLRYVRHITLIYQLSIDDGYSFGDGLYDRCLGFRLSSEPFEKDYHNMDLGEDEHGRESASDTTNGQGIQSDPAEIEAAMADPDVDDGEVEQVPEDHLNPVGVFELNRGTVVNWGSRREAHFFLFHRMCTDGMWDVYPMKRLGQMLWRCARDCPLSSANVDLICEDLPYWMDSIGSYTRHSVDFYDLDDDED</sequence>
<evidence type="ECO:0000313" key="3">
    <source>
        <dbReference type="Proteomes" id="UP001430848"/>
    </source>
</evidence>
<proteinExistence type="predicted"/>
<reference evidence="2 3" key="1">
    <citation type="submission" date="2024-02" db="EMBL/GenBank/DDBJ databases">
        <title>De novo assembly and annotation of 12 fungi associated with fruit tree decline syndrome in Ontario, Canada.</title>
        <authorList>
            <person name="Sulman M."/>
            <person name="Ellouze W."/>
            <person name="Ilyukhin E."/>
        </authorList>
    </citation>
    <scope>NUCLEOTIDE SEQUENCE [LARGE SCALE GENOMIC DNA]</scope>
    <source>
        <strain evidence="2 3">M169</strain>
    </source>
</reference>
<name>A0ABR1PCU4_DIAER</name>
<evidence type="ECO:0000256" key="1">
    <source>
        <dbReference type="SAM" id="MobiDB-lite"/>
    </source>
</evidence>
<dbReference type="PANTHER" id="PTHR42085:SF2">
    <property type="entry name" value="F-BOX DOMAIN-CONTAINING PROTEIN"/>
    <property type="match status" value="1"/>
</dbReference>
<comment type="caution">
    <text evidence="2">The sequence shown here is derived from an EMBL/GenBank/DDBJ whole genome shotgun (WGS) entry which is preliminary data.</text>
</comment>